<feature type="transmembrane region" description="Helical" evidence="1">
    <location>
        <begin position="41"/>
        <end position="61"/>
    </location>
</feature>
<dbReference type="Proteomes" id="UP000681343">
    <property type="component" value="Plasmid pMM35_01"/>
</dbReference>
<accession>A0A810PZG8</accession>
<feature type="transmembrane region" description="Helical" evidence="1">
    <location>
        <begin position="67"/>
        <end position="87"/>
    </location>
</feature>
<reference evidence="2" key="1">
    <citation type="submission" date="2020-09" db="EMBL/GenBank/DDBJ databases">
        <title>New species isolated from human feces.</title>
        <authorList>
            <person name="Kitahara M."/>
            <person name="Shigeno Y."/>
            <person name="Shime M."/>
            <person name="Matsumoto Y."/>
            <person name="Nakamura S."/>
            <person name="Motooka D."/>
            <person name="Fukuoka S."/>
            <person name="Nishikawa H."/>
            <person name="Benno Y."/>
        </authorList>
    </citation>
    <scope>NUCLEOTIDE SEQUENCE</scope>
    <source>
        <strain evidence="2">MM35</strain>
        <plasmid evidence="2">pMM35_01</plasmid>
    </source>
</reference>
<gene>
    <name evidence="2" type="ORF">MM35RIKEN_17770</name>
</gene>
<dbReference type="RefSeq" id="WP_212821265.1">
    <property type="nucleotide sequence ID" value="NZ_AP023416.1"/>
</dbReference>
<sequence>MQVKICPKCGHQNGPYFLECSKCHAPLSTVSVTEKTMIAKALRIIAIAIYIVGFIGGGLAGPVTESFAAILLVWISAAVSGTLMLGFSEVIRLLHEINAKIK</sequence>
<keyword evidence="1" id="KW-0812">Transmembrane</keyword>
<geneLocation type="plasmid" evidence="2 3">
    <name>pMM35_01</name>
</geneLocation>
<keyword evidence="3" id="KW-1185">Reference proteome</keyword>
<keyword evidence="1" id="KW-1133">Transmembrane helix</keyword>
<evidence type="ECO:0000256" key="1">
    <source>
        <dbReference type="SAM" id="Phobius"/>
    </source>
</evidence>
<dbReference type="AlphaFoldDB" id="A0A810PZG8"/>
<keyword evidence="2" id="KW-0614">Plasmid</keyword>
<dbReference type="KEGG" id="vfa:MM35RIKEN_17770"/>
<evidence type="ECO:0008006" key="4">
    <source>
        <dbReference type="Google" id="ProtNLM"/>
    </source>
</evidence>
<proteinExistence type="predicted"/>
<evidence type="ECO:0000313" key="2">
    <source>
        <dbReference type="EMBL" id="BCK79585.1"/>
    </source>
</evidence>
<evidence type="ECO:0000313" key="3">
    <source>
        <dbReference type="Proteomes" id="UP000681343"/>
    </source>
</evidence>
<keyword evidence="1" id="KW-0472">Membrane</keyword>
<protein>
    <recommendedName>
        <fullName evidence="4">Zinc ribbon domain-containing protein</fullName>
    </recommendedName>
</protein>
<dbReference type="EMBL" id="AP023416">
    <property type="protein sequence ID" value="BCK79585.1"/>
    <property type="molecule type" value="Genomic_DNA"/>
</dbReference>
<organism evidence="2 3">
    <name type="scientific">Vescimonas fastidiosa</name>
    <dbReference type="NCBI Taxonomy" id="2714353"/>
    <lineage>
        <taxon>Bacteria</taxon>
        <taxon>Bacillati</taxon>
        <taxon>Bacillota</taxon>
        <taxon>Clostridia</taxon>
        <taxon>Eubacteriales</taxon>
        <taxon>Oscillospiraceae</taxon>
        <taxon>Vescimonas</taxon>
    </lineage>
</organism>
<name>A0A810PZG8_9FIRM</name>